<organism evidence="1 2">
    <name type="scientific">Compostibacter hankyongensis</name>
    <dbReference type="NCBI Taxonomy" id="1007089"/>
    <lineage>
        <taxon>Bacteria</taxon>
        <taxon>Pseudomonadati</taxon>
        <taxon>Bacteroidota</taxon>
        <taxon>Chitinophagia</taxon>
        <taxon>Chitinophagales</taxon>
        <taxon>Chitinophagaceae</taxon>
        <taxon>Compostibacter</taxon>
    </lineage>
</organism>
<dbReference type="RefSeq" id="WP_344980749.1">
    <property type="nucleotide sequence ID" value="NZ_BAABFN010000020.1"/>
</dbReference>
<comment type="caution">
    <text evidence="1">The sequence shown here is derived from an EMBL/GenBank/DDBJ whole genome shotgun (WGS) entry which is preliminary data.</text>
</comment>
<dbReference type="Proteomes" id="UP001501207">
    <property type="component" value="Unassembled WGS sequence"/>
</dbReference>
<dbReference type="EMBL" id="BAABFN010000020">
    <property type="protein sequence ID" value="GAA4317600.1"/>
    <property type="molecule type" value="Genomic_DNA"/>
</dbReference>
<keyword evidence="2" id="KW-1185">Reference proteome</keyword>
<proteinExistence type="predicted"/>
<name>A0ABP8G4Y4_9BACT</name>
<reference evidence="2" key="1">
    <citation type="journal article" date="2019" name="Int. J. Syst. Evol. Microbiol.">
        <title>The Global Catalogue of Microorganisms (GCM) 10K type strain sequencing project: providing services to taxonomists for standard genome sequencing and annotation.</title>
        <authorList>
            <consortium name="The Broad Institute Genomics Platform"/>
            <consortium name="The Broad Institute Genome Sequencing Center for Infectious Disease"/>
            <person name="Wu L."/>
            <person name="Ma J."/>
        </authorList>
    </citation>
    <scope>NUCLEOTIDE SEQUENCE [LARGE SCALE GENOMIC DNA]</scope>
    <source>
        <strain evidence="2">JCM 17664</strain>
    </source>
</reference>
<evidence type="ECO:0000313" key="1">
    <source>
        <dbReference type="EMBL" id="GAA4317600.1"/>
    </source>
</evidence>
<accession>A0ABP8G4Y4</accession>
<gene>
    <name evidence="1" type="ORF">GCM10023143_29770</name>
</gene>
<evidence type="ECO:0000313" key="2">
    <source>
        <dbReference type="Proteomes" id="UP001501207"/>
    </source>
</evidence>
<protein>
    <submittedName>
        <fullName evidence="1">Uncharacterized protein</fullName>
    </submittedName>
</protein>
<sequence>MFSETGIQLLQERIFQPVAGSVVVLLPEQQDAPLRNAAYQLAEADLPAGFDVIDPVSLPSRCGLRPDAG</sequence>